<dbReference type="InterPro" id="IPR047804">
    <property type="entry name" value="C69_dipept_A-like"/>
</dbReference>
<dbReference type="PANTHER" id="PTHR12994:SF17">
    <property type="entry name" value="LD30995P"/>
    <property type="match status" value="1"/>
</dbReference>
<gene>
    <name evidence="7" type="ORF">JOC27_001571</name>
</gene>
<dbReference type="InterPro" id="IPR005322">
    <property type="entry name" value="Peptidase_C69"/>
</dbReference>
<sequence>MKKNSHASCTSFLAGKKATLDGSTMIGRNEDNYVVLAPQRFAVHPHLERDHEETYHSHLNGFTIDLPKVRFRYTSTPDAVDAYDTYEGSGINENNVAMSATESIYANARVLGYDPLNTETGIAEESMNTVVLPYITSARDGVLRLGKIVETHGAAESNGMLFADKDEVWYMEIATGHLWAAQRIPDDCYAVVANQMALQEIDPDDQENFLVAPGLVDFVEKYHLNTGFGTLNFRNIFGTQTEFDHHYNTPRVWYSQKFLTPDVEQSPISNDLPFLRKANRKLGPEDVQFVLSSHYQETPYDPLGNGSKEDRTRFRAVSLNRTQNSHIMQIRPNVPDEIAGIHWVAFGTNVFTPSVPFYTSISKVPESYAVTPEKLTMDSAYWLHRIIAVIAEPHFRMFEKSVNDFKNKVHSLCLANLAKTDAQIEAGEALNSQQLLEAANAQNAAIANEKTLELLQQLTTDSLALSKLSFTMDENL</sequence>
<evidence type="ECO:0000256" key="2">
    <source>
        <dbReference type="ARBA" id="ARBA00007225"/>
    </source>
</evidence>
<dbReference type="NCBIfam" id="NF033678">
    <property type="entry name" value="C69_fam_dipept"/>
    <property type="match status" value="1"/>
</dbReference>
<proteinExistence type="inferred from homology"/>
<keyword evidence="3 6" id="KW-0645">Protease</keyword>
<dbReference type="PANTHER" id="PTHR12994">
    <property type="entry name" value="SECERNIN"/>
    <property type="match status" value="1"/>
</dbReference>
<comment type="similarity">
    <text evidence="2 6">Belongs to the peptidase C69 family.</text>
</comment>
<evidence type="ECO:0000256" key="1">
    <source>
        <dbReference type="ARBA" id="ARBA00001670"/>
    </source>
</evidence>
<keyword evidence="5 6" id="KW-0224">Dipeptidase</keyword>
<organism evidence="7 8">
    <name type="scientific">Sporolactobacillus spathodeae</name>
    <dbReference type="NCBI Taxonomy" id="1465502"/>
    <lineage>
        <taxon>Bacteria</taxon>
        <taxon>Bacillati</taxon>
        <taxon>Bacillota</taxon>
        <taxon>Bacilli</taxon>
        <taxon>Bacillales</taxon>
        <taxon>Sporolactobacillaceae</taxon>
        <taxon>Sporolactobacillus</taxon>
    </lineage>
</organism>
<keyword evidence="4 6" id="KW-0378">Hydrolase</keyword>
<dbReference type="EC" id="3.4.-.-" evidence="6"/>
<dbReference type="RefSeq" id="WP_205006674.1">
    <property type="nucleotide sequence ID" value="NZ_CBCRXA010000018.1"/>
</dbReference>
<name>A0ABS2Q8K3_9BACL</name>
<dbReference type="Proteomes" id="UP000823201">
    <property type="component" value="Unassembled WGS sequence"/>
</dbReference>
<evidence type="ECO:0000256" key="4">
    <source>
        <dbReference type="ARBA" id="ARBA00022801"/>
    </source>
</evidence>
<keyword evidence="8" id="KW-1185">Reference proteome</keyword>
<comment type="catalytic activity">
    <reaction evidence="1">
        <text>an L-aminoacyl-L-amino acid + H2O = 2 an L-alpha-amino acid</text>
        <dbReference type="Rhea" id="RHEA:48940"/>
        <dbReference type="ChEBI" id="CHEBI:15377"/>
        <dbReference type="ChEBI" id="CHEBI:59869"/>
        <dbReference type="ChEBI" id="CHEBI:77460"/>
        <dbReference type="EC" id="3.4.13.19"/>
    </reaction>
</comment>
<reference evidence="7 8" key="1">
    <citation type="submission" date="2021-01" db="EMBL/GenBank/DDBJ databases">
        <title>Genomic Encyclopedia of Type Strains, Phase IV (KMG-IV): sequencing the most valuable type-strain genomes for metagenomic binning, comparative biology and taxonomic classification.</title>
        <authorList>
            <person name="Goeker M."/>
        </authorList>
    </citation>
    <scope>NUCLEOTIDE SEQUENCE [LARGE SCALE GENOMIC DNA]</scope>
    <source>
        <strain evidence="7 8">DSM 100968</strain>
    </source>
</reference>
<evidence type="ECO:0000313" key="8">
    <source>
        <dbReference type="Proteomes" id="UP000823201"/>
    </source>
</evidence>
<comment type="caution">
    <text evidence="7">The sequence shown here is derived from an EMBL/GenBank/DDBJ whole genome shotgun (WGS) entry which is preliminary data.</text>
</comment>
<evidence type="ECO:0000256" key="3">
    <source>
        <dbReference type="ARBA" id="ARBA00022670"/>
    </source>
</evidence>
<dbReference type="EMBL" id="JAFBEV010000012">
    <property type="protein sequence ID" value="MBM7658118.1"/>
    <property type="molecule type" value="Genomic_DNA"/>
</dbReference>
<dbReference type="Gene3D" id="3.60.60.10">
    <property type="entry name" value="Penicillin V Acylase, Chain A"/>
    <property type="match status" value="1"/>
</dbReference>
<evidence type="ECO:0000313" key="7">
    <source>
        <dbReference type="EMBL" id="MBM7658118.1"/>
    </source>
</evidence>
<dbReference type="Pfam" id="PF03577">
    <property type="entry name" value="Peptidase_C69"/>
    <property type="match status" value="1"/>
</dbReference>
<dbReference type="GO" id="GO:0016787">
    <property type="term" value="F:hydrolase activity"/>
    <property type="evidence" value="ECO:0007669"/>
    <property type="project" value="UniProtKB-KW"/>
</dbReference>
<evidence type="ECO:0000256" key="5">
    <source>
        <dbReference type="ARBA" id="ARBA00022997"/>
    </source>
</evidence>
<accession>A0ABS2Q8K3</accession>
<evidence type="ECO:0000256" key="6">
    <source>
        <dbReference type="RuleBase" id="RU364089"/>
    </source>
</evidence>
<protein>
    <recommendedName>
        <fullName evidence="6">Dipeptidase</fullName>
        <ecNumber evidence="6">3.4.-.-</ecNumber>
    </recommendedName>
</protein>